<sequence length="361" mass="40069">MSKSLHFAKAIARTSSHLRLPHPVAPLALAAHRVPSHSTQTPARIATQHRDFITVVPQGHEAYRLTLGRDPQRLQPGLHMNVPVLHTLQVVDMRETSIPIADLTGFTSDNVPVLVSGSLFFRVQDAYNACFSVHNFTENVRQIGTSAMRSVVGSFHYDAIISDRNGINDKLRSVIGTSIQSWGIDCTRFEIQTFKPSNRDVERQLELQMEAERNRRKQLLDTQAQVNVAEGLKQKAILQSEGEMQSKINQASPRLRADGEFKSRVREAEGFANQIETIAQAISGEGAVVESEARIKAVEFITEIRKQDTFRTIAGGRGNNTYFLPADVGVGLTKAHDLDTTQRWMRSMQESGVPPVGVSKP</sequence>
<keyword evidence="2" id="KW-1185">Reference proteome</keyword>
<reference evidence="1" key="1">
    <citation type="journal article" date="2021" name="New Phytol.">
        <title>Evolutionary innovations through gain and loss of genes in the ectomycorrhizal Boletales.</title>
        <authorList>
            <person name="Wu G."/>
            <person name="Miyauchi S."/>
            <person name="Morin E."/>
            <person name="Kuo A."/>
            <person name="Drula E."/>
            <person name="Varga T."/>
            <person name="Kohler A."/>
            <person name="Feng B."/>
            <person name="Cao Y."/>
            <person name="Lipzen A."/>
            <person name="Daum C."/>
            <person name="Hundley H."/>
            <person name="Pangilinan J."/>
            <person name="Johnson J."/>
            <person name="Barry K."/>
            <person name="LaButti K."/>
            <person name="Ng V."/>
            <person name="Ahrendt S."/>
            <person name="Min B."/>
            <person name="Choi I.G."/>
            <person name="Park H."/>
            <person name="Plett J.M."/>
            <person name="Magnuson J."/>
            <person name="Spatafora J.W."/>
            <person name="Nagy L.G."/>
            <person name="Henrissat B."/>
            <person name="Grigoriev I.V."/>
            <person name="Yang Z.L."/>
            <person name="Xu J."/>
            <person name="Martin F.M."/>
        </authorList>
    </citation>
    <scope>NUCLEOTIDE SEQUENCE</scope>
    <source>
        <strain evidence="1">ATCC 28755</strain>
    </source>
</reference>
<gene>
    <name evidence="1" type="ORF">BJ138DRAFT_1181791</name>
</gene>
<dbReference type="Proteomes" id="UP000790377">
    <property type="component" value="Unassembled WGS sequence"/>
</dbReference>
<name>A0ACB8A4Y3_9AGAM</name>
<proteinExistence type="predicted"/>
<accession>A0ACB8A4Y3</accession>
<evidence type="ECO:0000313" key="1">
    <source>
        <dbReference type="EMBL" id="KAH7908375.1"/>
    </source>
</evidence>
<dbReference type="EMBL" id="MU267826">
    <property type="protein sequence ID" value="KAH7908375.1"/>
    <property type="molecule type" value="Genomic_DNA"/>
</dbReference>
<comment type="caution">
    <text evidence="1">The sequence shown here is derived from an EMBL/GenBank/DDBJ whole genome shotgun (WGS) entry which is preliminary data.</text>
</comment>
<organism evidence="1 2">
    <name type="scientific">Hygrophoropsis aurantiaca</name>
    <dbReference type="NCBI Taxonomy" id="72124"/>
    <lineage>
        <taxon>Eukaryota</taxon>
        <taxon>Fungi</taxon>
        <taxon>Dikarya</taxon>
        <taxon>Basidiomycota</taxon>
        <taxon>Agaricomycotina</taxon>
        <taxon>Agaricomycetes</taxon>
        <taxon>Agaricomycetidae</taxon>
        <taxon>Boletales</taxon>
        <taxon>Coniophorineae</taxon>
        <taxon>Hygrophoropsidaceae</taxon>
        <taxon>Hygrophoropsis</taxon>
    </lineage>
</organism>
<protein>
    <submittedName>
        <fullName evidence="1">Stomatin family protein</fullName>
    </submittedName>
</protein>
<evidence type="ECO:0000313" key="2">
    <source>
        <dbReference type="Proteomes" id="UP000790377"/>
    </source>
</evidence>